<evidence type="ECO:0000259" key="2">
    <source>
        <dbReference type="PROSITE" id="PS51038"/>
    </source>
</evidence>
<feature type="compositionally biased region" description="Basic and acidic residues" evidence="1">
    <location>
        <begin position="135"/>
        <end position="150"/>
    </location>
</feature>
<dbReference type="InParanoid" id="A0A1E7ELM0"/>
<dbReference type="Proteomes" id="UP000095751">
    <property type="component" value="Unassembled WGS sequence"/>
</dbReference>
<gene>
    <name evidence="3" type="ORF">FRACYDRAFT_253026</name>
</gene>
<name>A0A1E7ELM0_9STRA</name>
<dbReference type="PROSITE" id="PS51038">
    <property type="entry name" value="BAH"/>
    <property type="match status" value="1"/>
</dbReference>
<feature type="compositionally biased region" description="Low complexity" evidence="1">
    <location>
        <begin position="230"/>
        <end position="249"/>
    </location>
</feature>
<reference evidence="3 4" key="1">
    <citation type="submission" date="2016-09" db="EMBL/GenBank/DDBJ databases">
        <title>Extensive genetic diversity and differential bi-allelic expression allows diatom success in the polar Southern Ocean.</title>
        <authorList>
            <consortium name="DOE Joint Genome Institute"/>
            <person name="Mock T."/>
            <person name="Otillar R.P."/>
            <person name="Strauss J."/>
            <person name="Dupont C."/>
            <person name="Frickenhaus S."/>
            <person name="Maumus F."/>
            <person name="Mcmullan M."/>
            <person name="Sanges R."/>
            <person name="Schmutz J."/>
            <person name="Toseland A."/>
            <person name="Valas R."/>
            <person name="Veluchamy A."/>
            <person name="Ward B.J."/>
            <person name="Allen A."/>
            <person name="Barry K."/>
            <person name="Falciatore A."/>
            <person name="Ferrante M."/>
            <person name="Fortunato A.E."/>
            <person name="Gloeckner G."/>
            <person name="Gruber A."/>
            <person name="Hipkin R."/>
            <person name="Janech M."/>
            <person name="Kroth P."/>
            <person name="Leese F."/>
            <person name="Lindquist E."/>
            <person name="Lyon B.R."/>
            <person name="Martin J."/>
            <person name="Mayer C."/>
            <person name="Parker M."/>
            <person name="Quesneville H."/>
            <person name="Raymond J."/>
            <person name="Uhlig C."/>
            <person name="Valentin K.U."/>
            <person name="Worden A.Z."/>
            <person name="Armbrust E.V."/>
            <person name="Bowler C."/>
            <person name="Green B."/>
            <person name="Moulton V."/>
            <person name="Van Oosterhout C."/>
            <person name="Grigoriev I."/>
        </authorList>
    </citation>
    <scope>NUCLEOTIDE SEQUENCE [LARGE SCALE GENOMIC DNA]</scope>
    <source>
        <strain evidence="3 4">CCMP1102</strain>
    </source>
</reference>
<dbReference type="InterPro" id="IPR001025">
    <property type="entry name" value="BAH_dom"/>
</dbReference>
<dbReference type="EMBL" id="KV784397">
    <property type="protein sequence ID" value="OEU06808.1"/>
    <property type="molecule type" value="Genomic_DNA"/>
</dbReference>
<accession>A0A1E7ELM0</accession>
<feature type="region of interest" description="Disordered" evidence="1">
    <location>
        <begin position="115"/>
        <end position="168"/>
    </location>
</feature>
<protein>
    <recommendedName>
        <fullName evidence="2">BAH domain-containing protein</fullName>
    </recommendedName>
</protein>
<dbReference type="Gene3D" id="2.30.30.490">
    <property type="match status" value="1"/>
</dbReference>
<dbReference type="OrthoDB" id="45238at2759"/>
<evidence type="ECO:0000313" key="4">
    <source>
        <dbReference type="Proteomes" id="UP000095751"/>
    </source>
</evidence>
<feature type="region of interest" description="Disordered" evidence="1">
    <location>
        <begin position="1"/>
        <end position="42"/>
    </location>
</feature>
<dbReference type="InterPro" id="IPR043151">
    <property type="entry name" value="BAH_sf"/>
</dbReference>
<proteinExistence type="predicted"/>
<feature type="compositionally biased region" description="Acidic residues" evidence="1">
    <location>
        <begin position="115"/>
        <end position="134"/>
    </location>
</feature>
<evidence type="ECO:0000256" key="1">
    <source>
        <dbReference type="SAM" id="MobiDB-lite"/>
    </source>
</evidence>
<organism evidence="3 4">
    <name type="scientific">Fragilariopsis cylindrus CCMP1102</name>
    <dbReference type="NCBI Taxonomy" id="635003"/>
    <lineage>
        <taxon>Eukaryota</taxon>
        <taxon>Sar</taxon>
        <taxon>Stramenopiles</taxon>
        <taxon>Ochrophyta</taxon>
        <taxon>Bacillariophyta</taxon>
        <taxon>Bacillariophyceae</taxon>
        <taxon>Bacillariophycidae</taxon>
        <taxon>Bacillariales</taxon>
        <taxon>Bacillariaceae</taxon>
        <taxon>Fragilariopsis</taxon>
    </lineage>
</organism>
<evidence type="ECO:0000313" key="3">
    <source>
        <dbReference type="EMBL" id="OEU06808.1"/>
    </source>
</evidence>
<feature type="domain" description="BAH" evidence="2">
    <location>
        <begin position="242"/>
        <end position="379"/>
    </location>
</feature>
<dbReference type="KEGG" id="fcy:FRACYDRAFT_253026"/>
<feature type="compositionally biased region" description="Gly residues" evidence="1">
    <location>
        <begin position="62"/>
        <end position="74"/>
    </location>
</feature>
<sequence>MTDDSSSFSSSGEQNDDSRHSGSKGTNNTADDSNGTDAYSSNKKATKSIFSGFWSDGETTTDGGGAIAAGGGGGKNDKNNTNNRVVDYEGFNLTIGDVIYEIGVGDVVVMRSADEQNEINEQDNDDVNDEEEEEKDSRDQRRQRRLERDSNSNSNSNTKPGAAQLELSTPSDYAADAKSDKASDYYNADNNDTDVNAKDGAGGDAVTAAPGNDETKNQSESSTTENKEPAAVASSSSNNLTTATSTATSMNMKDAKVGDGLMLARVERIWQEKGRGGRLGKILFQARWFLKKEDVDSLPLEEITGPISSEEFANRITEHDLVLSNQSDDNHVTTICGLIQVVDCLSLDVLFSFEPSIYHSSVRRLTFCTAPYSIFLSCM</sequence>
<keyword evidence="4" id="KW-1185">Reference proteome</keyword>
<dbReference type="GO" id="GO:0003682">
    <property type="term" value="F:chromatin binding"/>
    <property type="evidence" value="ECO:0007669"/>
    <property type="project" value="InterPro"/>
</dbReference>
<feature type="compositionally biased region" description="Polar residues" evidence="1">
    <location>
        <begin position="23"/>
        <end position="42"/>
    </location>
</feature>
<feature type="region of interest" description="Disordered" evidence="1">
    <location>
        <begin position="58"/>
        <end position="81"/>
    </location>
</feature>
<feature type="compositionally biased region" description="Low complexity" evidence="1">
    <location>
        <begin position="1"/>
        <end position="13"/>
    </location>
</feature>
<dbReference type="AlphaFoldDB" id="A0A1E7ELM0"/>
<feature type="region of interest" description="Disordered" evidence="1">
    <location>
        <begin position="184"/>
        <end position="251"/>
    </location>
</feature>